<dbReference type="SMART" id="SM00881">
    <property type="entry name" value="CoA_binding"/>
    <property type="match status" value="1"/>
</dbReference>
<dbReference type="Pfam" id="PF19045">
    <property type="entry name" value="Ligase_CoA_2"/>
    <property type="match status" value="1"/>
</dbReference>
<dbReference type="InterPro" id="IPR013815">
    <property type="entry name" value="ATP_grasp_subdomain_1"/>
</dbReference>
<evidence type="ECO:0000259" key="1">
    <source>
        <dbReference type="SMART" id="SM00881"/>
    </source>
</evidence>
<dbReference type="InterPro" id="IPR032875">
    <property type="entry name" value="Succ_CoA_lig_flav_dom"/>
</dbReference>
<dbReference type="Pfam" id="PF13380">
    <property type="entry name" value="CoA_binding_2"/>
    <property type="match status" value="1"/>
</dbReference>
<dbReference type="Gene3D" id="3.40.50.720">
    <property type="entry name" value="NAD(P)-binding Rossmann-like Domain"/>
    <property type="match status" value="1"/>
</dbReference>
<dbReference type="GO" id="GO:0043758">
    <property type="term" value="F:acetate-CoA ligase (ADP-forming) activity"/>
    <property type="evidence" value="ECO:0007669"/>
    <property type="project" value="InterPro"/>
</dbReference>
<dbReference type="InterPro" id="IPR043938">
    <property type="entry name" value="Ligase_CoA_dom"/>
</dbReference>
<accession>A0A6J7IPI6</accession>
<dbReference type="InterPro" id="IPR003781">
    <property type="entry name" value="CoA-bd"/>
</dbReference>
<dbReference type="SUPFAM" id="SSF52210">
    <property type="entry name" value="Succinyl-CoA synthetase domains"/>
    <property type="match status" value="2"/>
</dbReference>
<sequence>MSEAGLPFLHNPSSVAIIGASDDPDKIGGRPIAFMRKYGFSGAILPVNPSRATIQGLPAYPDVASLPIVPEVAIIALPGDAAVAAVEACAALGVKGGVVMASGFGETGRPEDLARQHNLVAMAHAGGMRLVGPNSQGLANFGTGTILSFSTMFVEQEPLDGPIGIVSQSGAMCSVPYGLLRRRGLGVRYVHGTGNDADLGVGDLALAVLQDPEIRLLLLYLEDIRDPASLQAAAEQALDRNIPIVAMMGGRSVDGRRAASSHTGALANEQRVVDAFFKRVGIWRAKSMSGMVDTAALYLKDWHPRGRRLAIVSNSGAICVLGADAAADNGLQLTQFTPETSQALTEILPTFATKTNPVDITAALLTDSSLFGKVFPVLAADPGVDAALVGIPVSGKGYDFPRFAADTAEFAERDRKPVVVAIPQEPVARAFREKGLVVFDDEATALAALGQFLHHRELMEEVRRLGPLHNSVKGSPVVRSLSESAALEFLSDRGVPVAPSTLCATSAAAVTAFHSFGDVPVVVKGCPSAATHKSELGLVRLGLSTSDAVASAADDMLEIMTRLGLANDGVIVAPMVRGVMEGMIGAHVDAVFGPIVLVGAGGKYVEALDDVQALIPPFDESAALAAIQQLHIAPLLSGVRGEPPTDVDAWARAAVALGQLMLDNPAIQSVDVNPIMIGAAFGEPSFGALAVDAVVELA</sequence>
<dbReference type="InterPro" id="IPR016102">
    <property type="entry name" value="Succinyl-CoA_synth-like"/>
</dbReference>
<organism evidence="2">
    <name type="scientific">freshwater metagenome</name>
    <dbReference type="NCBI Taxonomy" id="449393"/>
    <lineage>
        <taxon>unclassified sequences</taxon>
        <taxon>metagenomes</taxon>
        <taxon>ecological metagenomes</taxon>
    </lineage>
</organism>
<dbReference type="Pfam" id="PF13549">
    <property type="entry name" value="ATP-grasp_5"/>
    <property type="match status" value="1"/>
</dbReference>
<evidence type="ECO:0000313" key="2">
    <source>
        <dbReference type="EMBL" id="CAB4932067.1"/>
    </source>
</evidence>
<feature type="domain" description="CoA-binding" evidence="1">
    <location>
        <begin position="9"/>
        <end position="104"/>
    </location>
</feature>
<protein>
    <submittedName>
        <fullName evidence="2">Unannotated protein</fullName>
    </submittedName>
</protein>
<gene>
    <name evidence="2" type="ORF">UFOPK3610_01982</name>
</gene>
<dbReference type="GO" id="GO:0005524">
    <property type="term" value="F:ATP binding"/>
    <property type="evidence" value="ECO:0007669"/>
    <property type="project" value="InterPro"/>
</dbReference>
<dbReference type="Pfam" id="PF13607">
    <property type="entry name" value="Succ_CoA_lig"/>
    <property type="match status" value="1"/>
</dbReference>
<dbReference type="Gene3D" id="3.30.470.20">
    <property type="entry name" value="ATP-grasp fold, B domain"/>
    <property type="match status" value="1"/>
</dbReference>
<dbReference type="PANTHER" id="PTHR42793">
    <property type="entry name" value="COA BINDING DOMAIN CONTAINING PROTEIN"/>
    <property type="match status" value="1"/>
</dbReference>
<dbReference type="AlphaFoldDB" id="A0A6J7IPI6"/>
<reference evidence="2" key="1">
    <citation type="submission" date="2020-05" db="EMBL/GenBank/DDBJ databases">
        <authorList>
            <person name="Chiriac C."/>
            <person name="Salcher M."/>
            <person name="Ghai R."/>
            <person name="Kavagutti S V."/>
        </authorList>
    </citation>
    <scope>NUCLEOTIDE SEQUENCE</scope>
</reference>
<dbReference type="SUPFAM" id="SSF51735">
    <property type="entry name" value="NAD(P)-binding Rossmann-fold domains"/>
    <property type="match status" value="1"/>
</dbReference>
<dbReference type="EMBL" id="CAFBMR010000149">
    <property type="protein sequence ID" value="CAB4932067.1"/>
    <property type="molecule type" value="Genomic_DNA"/>
</dbReference>
<dbReference type="InterPro" id="IPR036291">
    <property type="entry name" value="NAD(P)-bd_dom_sf"/>
</dbReference>
<dbReference type="Gene3D" id="3.40.50.261">
    <property type="entry name" value="Succinyl-CoA synthetase domains"/>
    <property type="match status" value="2"/>
</dbReference>
<dbReference type="Gene3D" id="3.30.1490.20">
    <property type="entry name" value="ATP-grasp fold, A domain"/>
    <property type="match status" value="1"/>
</dbReference>
<proteinExistence type="predicted"/>
<dbReference type="PANTHER" id="PTHR42793:SF4">
    <property type="entry name" value="BLL6376 PROTEIN"/>
    <property type="match status" value="1"/>
</dbReference>
<dbReference type="SUPFAM" id="SSF56059">
    <property type="entry name" value="Glutathione synthetase ATP-binding domain-like"/>
    <property type="match status" value="1"/>
</dbReference>
<name>A0A6J7IPI6_9ZZZZ</name>